<keyword evidence="2" id="KW-1185">Reference proteome</keyword>
<dbReference type="AlphaFoldDB" id="A0A166D6I5"/>
<dbReference type="Proteomes" id="UP000076532">
    <property type="component" value="Unassembled WGS sequence"/>
</dbReference>
<evidence type="ECO:0000313" key="1">
    <source>
        <dbReference type="EMBL" id="KZP14371.1"/>
    </source>
</evidence>
<protein>
    <recommendedName>
        <fullName evidence="3">DUF659 domain-containing protein</fullName>
    </recommendedName>
</protein>
<accession>A0A166D6I5</accession>
<evidence type="ECO:0008006" key="3">
    <source>
        <dbReference type="Google" id="ProtNLM"/>
    </source>
</evidence>
<proteinExistence type="predicted"/>
<sequence>MEGNEASNESHTGAHISRVVLGAMGILGNHYFSGITSDNTGNTQVARRLTCESVKTLINMPDVCHHTSLVCKDIACLPVFQPIIDDVRLTIAHFSHSTFSTTELTKIRKVLKIPRGLERIGKTRFATICLSAISLERCTPAITKMTEDETFQLQDNIHRLFVTDSYAAATFSMGLKRLIKVLKPFAKTIASLESSQANPADVYLFWLAALANLKRVLESDDTGFSSEEAGQIRAVANDRFRELLQEGPADCYISAFYLDPRAFTLTSDSELILNQMIYSRLCS</sequence>
<organism evidence="1 2">
    <name type="scientific">Athelia psychrophila</name>
    <dbReference type="NCBI Taxonomy" id="1759441"/>
    <lineage>
        <taxon>Eukaryota</taxon>
        <taxon>Fungi</taxon>
        <taxon>Dikarya</taxon>
        <taxon>Basidiomycota</taxon>
        <taxon>Agaricomycotina</taxon>
        <taxon>Agaricomycetes</taxon>
        <taxon>Agaricomycetidae</taxon>
        <taxon>Atheliales</taxon>
        <taxon>Atheliaceae</taxon>
        <taxon>Athelia</taxon>
    </lineage>
</organism>
<dbReference type="SUPFAM" id="SSF53098">
    <property type="entry name" value="Ribonuclease H-like"/>
    <property type="match status" value="1"/>
</dbReference>
<dbReference type="STRING" id="436010.A0A166D6I5"/>
<dbReference type="EMBL" id="KV417618">
    <property type="protein sequence ID" value="KZP14371.1"/>
    <property type="molecule type" value="Genomic_DNA"/>
</dbReference>
<reference evidence="1 2" key="1">
    <citation type="journal article" date="2016" name="Mol. Biol. Evol.">
        <title>Comparative Genomics of Early-Diverging Mushroom-Forming Fungi Provides Insights into the Origins of Lignocellulose Decay Capabilities.</title>
        <authorList>
            <person name="Nagy L.G."/>
            <person name="Riley R."/>
            <person name="Tritt A."/>
            <person name="Adam C."/>
            <person name="Daum C."/>
            <person name="Floudas D."/>
            <person name="Sun H."/>
            <person name="Yadav J.S."/>
            <person name="Pangilinan J."/>
            <person name="Larsson K.H."/>
            <person name="Matsuura K."/>
            <person name="Barry K."/>
            <person name="Labutti K."/>
            <person name="Kuo R."/>
            <person name="Ohm R.A."/>
            <person name="Bhattacharya S.S."/>
            <person name="Shirouzu T."/>
            <person name="Yoshinaga Y."/>
            <person name="Martin F.M."/>
            <person name="Grigoriev I.V."/>
            <person name="Hibbett D.S."/>
        </authorList>
    </citation>
    <scope>NUCLEOTIDE SEQUENCE [LARGE SCALE GENOMIC DNA]</scope>
    <source>
        <strain evidence="1 2">CBS 109695</strain>
    </source>
</reference>
<dbReference type="InterPro" id="IPR012337">
    <property type="entry name" value="RNaseH-like_sf"/>
</dbReference>
<name>A0A166D6I5_9AGAM</name>
<gene>
    <name evidence="1" type="ORF">FIBSPDRAFT_751928</name>
</gene>
<dbReference type="OrthoDB" id="3263416at2759"/>
<evidence type="ECO:0000313" key="2">
    <source>
        <dbReference type="Proteomes" id="UP000076532"/>
    </source>
</evidence>